<evidence type="ECO:0000256" key="6">
    <source>
        <dbReference type="SAM" id="SignalP"/>
    </source>
</evidence>
<dbReference type="GeneID" id="102807589"/>
<evidence type="ECO:0000313" key="8">
    <source>
        <dbReference type="RefSeq" id="XP_006812205.1"/>
    </source>
</evidence>
<organism evidence="7 8">
    <name type="scientific">Saccoglossus kowalevskii</name>
    <name type="common">Acorn worm</name>
    <dbReference type="NCBI Taxonomy" id="10224"/>
    <lineage>
        <taxon>Eukaryota</taxon>
        <taxon>Metazoa</taxon>
        <taxon>Hemichordata</taxon>
        <taxon>Enteropneusta</taxon>
        <taxon>Harrimaniidae</taxon>
        <taxon>Saccoglossus</taxon>
    </lineage>
</organism>
<evidence type="ECO:0000313" key="7">
    <source>
        <dbReference type="Proteomes" id="UP000694865"/>
    </source>
</evidence>
<sequence length="167" mass="18261">METLRQLLMLTLCYLALTITEVRSEYCYGYYDFEGDFTEGFTCPKWFDSSSETYCCGSSTYKYCCGYDDWLSYGLSAPTGLGTAAIFGIVITVLIIVGTIAGIAACVCCCIKAGSNKSTRTHVIHTQFNPPPDGALWTVQSPPAYGLQPPYAKLPPTYDPVAQVYGK</sequence>
<keyword evidence="7" id="KW-1185">Reference proteome</keyword>
<dbReference type="Proteomes" id="UP000694865">
    <property type="component" value="Unplaced"/>
</dbReference>
<evidence type="ECO:0000256" key="1">
    <source>
        <dbReference type="ARBA" id="ARBA00004370"/>
    </source>
</evidence>
<dbReference type="PANTHER" id="PTHR31395">
    <property type="entry name" value="SHISA"/>
    <property type="match status" value="1"/>
</dbReference>
<keyword evidence="3 5" id="KW-1133">Transmembrane helix</keyword>
<dbReference type="InterPro" id="IPR022640">
    <property type="entry name" value="CYYR1"/>
</dbReference>
<proteinExistence type="predicted"/>
<evidence type="ECO:0000256" key="4">
    <source>
        <dbReference type="ARBA" id="ARBA00023136"/>
    </source>
</evidence>
<keyword evidence="4 5" id="KW-0472">Membrane</keyword>
<feature type="chain" id="PRO_5046847084" evidence="6">
    <location>
        <begin position="25"/>
        <end position="167"/>
    </location>
</feature>
<name>A0ABM0LWR4_SACKO</name>
<dbReference type="InterPro" id="IPR026910">
    <property type="entry name" value="Shisa"/>
</dbReference>
<reference evidence="8" key="1">
    <citation type="submission" date="2025-08" db="UniProtKB">
        <authorList>
            <consortium name="RefSeq"/>
        </authorList>
    </citation>
    <scope>IDENTIFICATION</scope>
    <source>
        <tissue evidence="8">Testes</tissue>
    </source>
</reference>
<feature type="transmembrane region" description="Helical" evidence="5">
    <location>
        <begin position="84"/>
        <end position="111"/>
    </location>
</feature>
<dbReference type="Pfam" id="PF10873">
    <property type="entry name" value="CYYR1"/>
    <property type="match status" value="1"/>
</dbReference>
<keyword evidence="6" id="KW-0732">Signal</keyword>
<dbReference type="RefSeq" id="XP_006812205.1">
    <property type="nucleotide sequence ID" value="XM_006812142.1"/>
</dbReference>
<protein>
    <submittedName>
        <fullName evidence="8">Cysteine and tyrosine-rich protein 1-like</fullName>
    </submittedName>
</protein>
<keyword evidence="2 5" id="KW-0812">Transmembrane</keyword>
<accession>A0ABM0LWR4</accession>
<comment type="subcellular location">
    <subcellularLocation>
        <location evidence="1">Membrane</location>
    </subcellularLocation>
</comment>
<evidence type="ECO:0000256" key="2">
    <source>
        <dbReference type="ARBA" id="ARBA00022692"/>
    </source>
</evidence>
<gene>
    <name evidence="8" type="primary">LOC102807589</name>
</gene>
<evidence type="ECO:0000256" key="5">
    <source>
        <dbReference type="SAM" id="Phobius"/>
    </source>
</evidence>
<feature type="signal peptide" evidence="6">
    <location>
        <begin position="1"/>
        <end position="24"/>
    </location>
</feature>
<evidence type="ECO:0000256" key="3">
    <source>
        <dbReference type="ARBA" id="ARBA00022989"/>
    </source>
</evidence>
<dbReference type="PANTHER" id="PTHR31395:SF23">
    <property type="entry name" value="GEO05642P1"/>
    <property type="match status" value="1"/>
</dbReference>